<dbReference type="EMBL" id="MU001701">
    <property type="protein sequence ID" value="KAF2452993.1"/>
    <property type="molecule type" value="Genomic_DNA"/>
</dbReference>
<accession>A0A6A6NNW5</accession>
<evidence type="ECO:0000313" key="2">
    <source>
        <dbReference type="EMBL" id="KAF2452993.1"/>
    </source>
</evidence>
<protein>
    <submittedName>
        <fullName evidence="2">Uncharacterized protein</fullName>
    </submittedName>
</protein>
<proteinExistence type="predicted"/>
<evidence type="ECO:0000256" key="1">
    <source>
        <dbReference type="SAM" id="SignalP"/>
    </source>
</evidence>
<feature type="signal peptide" evidence="1">
    <location>
        <begin position="1"/>
        <end position="32"/>
    </location>
</feature>
<feature type="chain" id="PRO_5025343260" evidence="1">
    <location>
        <begin position="33"/>
        <end position="85"/>
    </location>
</feature>
<reference evidence="2" key="1">
    <citation type="journal article" date="2020" name="Stud. Mycol.">
        <title>101 Dothideomycetes genomes: a test case for predicting lifestyles and emergence of pathogens.</title>
        <authorList>
            <person name="Haridas S."/>
            <person name="Albert R."/>
            <person name="Binder M."/>
            <person name="Bloem J."/>
            <person name="Labutti K."/>
            <person name="Salamov A."/>
            <person name="Andreopoulos B."/>
            <person name="Baker S."/>
            <person name="Barry K."/>
            <person name="Bills G."/>
            <person name="Bluhm B."/>
            <person name="Cannon C."/>
            <person name="Castanera R."/>
            <person name="Culley D."/>
            <person name="Daum C."/>
            <person name="Ezra D."/>
            <person name="Gonzalez J."/>
            <person name="Henrissat B."/>
            <person name="Kuo A."/>
            <person name="Liang C."/>
            <person name="Lipzen A."/>
            <person name="Lutzoni F."/>
            <person name="Magnuson J."/>
            <person name="Mondo S."/>
            <person name="Nolan M."/>
            <person name="Ohm R."/>
            <person name="Pangilinan J."/>
            <person name="Park H.-J."/>
            <person name="Ramirez L."/>
            <person name="Alfaro M."/>
            <person name="Sun H."/>
            <person name="Tritt A."/>
            <person name="Yoshinaga Y."/>
            <person name="Zwiers L.-H."/>
            <person name="Turgeon B."/>
            <person name="Goodwin S."/>
            <person name="Spatafora J."/>
            <person name="Crous P."/>
            <person name="Grigoriev I."/>
        </authorList>
    </citation>
    <scope>NUCLEOTIDE SEQUENCE</scope>
    <source>
        <strain evidence="2">ATCC 16933</strain>
    </source>
</reference>
<sequence>MFMGSPYVINGLRVGLLTVFICLLGERNVGLGMEGSWVDGLSGLRDRKGSLALRLWSRGGDGMLLFGLWFSWLLDMAREGNEGAF</sequence>
<evidence type="ECO:0000313" key="3">
    <source>
        <dbReference type="Proteomes" id="UP000799766"/>
    </source>
</evidence>
<keyword evidence="3" id="KW-1185">Reference proteome</keyword>
<dbReference type="AlphaFoldDB" id="A0A6A6NNW5"/>
<gene>
    <name evidence="2" type="ORF">BDY21DRAFT_357639</name>
</gene>
<organism evidence="2 3">
    <name type="scientific">Lineolata rhizophorae</name>
    <dbReference type="NCBI Taxonomy" id="578093"/>
    <lineage>
        <taxon>Eukaryota</taxon>
        <taxon>Fungi</taxon>
        <taxon>Dikarya</taxon>
        <taxon>Ascomycota</taxon>
        <taxon>Pezizomycotina</taxon>
        <taxon>Dothideomycetes</taxon>
        <taxon>Dothideomycetes incertae sedis</taxon>
        <taxon>Lineolatales</taxon>
        <taxon>Lineolataceae</taxon>
        <taxon>Lineolata</taxon>
    </lineage>
</organism>
<name>A0A6A6NNW5_9PEZI</name>
<keyword evidence="1" id="KW-0732">Signal</keyword>
<dbReference type="Proteomes" id="UP000799766">
    <property type="component" value="Unassembled WGS sequence"/>
</dbReference>